<keyword evidence="2" id="KW-1185">Reference proteome</keyword>
<sequence length="287" mass="32730">MKLGFTNGQQFKSKVRMLARQKHVNPQMLMQEVVLDEVADRIAHSRYRHNLILKGGFLIASMLGVDTRSTRDIDTAVKGLPVSRGEVQKVFTEIINASNPDDDIIIRIVKIDDIRVGADYAGFRVHLHADIYASEVEAKIDVSTGDTITPREVSWHHHTIFNNQDILVMAYNVETILAEKLESMVARKDLNTRLKEYYDLYLFDKTQIQNIDFKTLHLAILATSKVRGTSTLVGSYVSIIEELSVNDTLKKLWHRYQDKNEYAQGIKYEATCYAAIDLVKRSKIDVS</sequence>
<reference evidence="1" key="1">
    <citation type="submission" date="2022-06" db="EMBL/GenBank/DDBJ databases">
        <title>Antifungal cultures and metabolites of lactic acid bacteria for use in dairy fermentations.</title>
        <authorList>
            <person name="Zhao Z."/>
            <person name="Gaenzle M."/>
        </authorList>
    </citation>
    <scope>NUCLEOTIDE SEQUENCE</scope>
    <source>
        <strain evidence="1">FUA3126</strain>
    </source>
</reference>
<accession>A0ABT6DAK4</accession>
<dbReference type="Proteomes" id="UP001152867">
    <property type="component" value="Unassembled WGS sequence"/>
</dbReference>
<dbReference type="EMBL" id="JANDJP010000002">
    <property type="protein sequence ID" value="MDF9913317.1"/>
    <property type="molecule type" value="Genomic_DNA"/>
</dbReference>
<dbReference type="GO" id="GO:0016740">
    <property type="term" value="F:transferase activity"/>
    <property type="evidence" value="ECO:0007669"/>
    <property type="project" value="UniProtKB-KW"/>
</dbReference>
<dbReference type="InterPro" id="IPR014942">
    <property type="entry name" value="AbiEii"/>
</dbReference>
<name>A0ABT6DAK4_9LACO</name>
<dbReference type="RefSeq" id="WP_178941917.1">
    <property type="nucleotide sequence ID" value="NZ_JAIWJF010000007.1"/>
</dbReference>
<organism evidence="1 2">
    <name type="scientific">Furfurilactobacillus milii</name>
    <dbReference type="NCBI Taxonomy" id="2888272"/>
    <lineage>
        <taxon>Bacteria</taxon>
        <taxon>Bacillati</taxon>
        <taxon>Bacillota</taxon>
        <taxon>Bacilli</taxon>
        <taxon>Lactobacillales</taxon>
        <taxon>Lactobacillaceae</taxon>
        <taxon>Furfurilactobacillus</taxon>
    </lineage>
</organism>
<gene>
    <name evidence="1" type="ORF">NNA32_03535</name>
</gene>
<evidence type="ECO:0000313" key="2">
    <source>
        <dbReference type="Proteomes" id="UP001152867"/>
    </source>
</evidence>
<protein>
    <submittedName>
        <fullName evidence="1">Nucleotidyl transferase AbiEii/AbiGii toxin family protein</fullName>
    </submittedName>
</protein>
<evidence type="ECO:0000313" key="1">
    <source>
        <dbReference type="EMBL" id="MDF9913317.1"/>
    </source>
</evidence>
<dbReference type="Pfam" id="PF08843">
    <property type="entry name" value="AbiEii"/>
    <property type="match status" value="1"/>
</dbReference>
<proteinExistence type="predicted"/>
<comment type="caution">
    <text evidence="1">The sequence shown here is derived from an EMBL/GenBank/DDBJ whole genome shotgun (WGS) entry which is preliminary data.</text>
</comment>
<keyword evidence="1" id="KW-0808">Transferase</keyword>